<dbReference type="KEGG" id="sla:SERLADRAFT_383465"/>
<dbReference type="Proteomes" id="UP000008064">
    <property type="component" value="Unassembled WGS sequence"/>
</dbReference>
<proteinExistence type="predicted"/>
<evidence type="ECO:0000313" key="1">
    <source>
        <dbReference type="EMBL" id="EGO27846.1"/>
    </source>
</evidence>
<reference evidence="1" key="1">
    <citation type="submission" date="2011-04" db="EMBL/GenBank/DDBJ databases">
        <title>Evolution of plant cell wall degrading machinery underlies the functional diversity of forest fungi.</title>
        <authorList>
            <consortium name="US DOE Joint Genome Institute (JGI-PGF)"/>
            <person name="Eastwood D.C."/>
            <person name="Floudas D."/>
            <person name="Binder M."/>
            <person name="Majcherczyk A."/>
            <person name="Schneider P."/>
            <person name="Aerts A."/>
            <person name="Asiegbu F.O."/>
            <person name="Baker S.E."/>
            <person name="Barry K."/>
            <person name="Bendiksby M."/>
            <person name="Blumentritt M."/>
            <person name="Coutinho P.M."/>
            <person name="Cullen D."/>
            <person name="Cullen D."/>
            <person name="Gathman A."/>
            <person name="Goodell B."/>
            <person name="Henrissat B."/>
            <person name="Ihrmark K."/>
            <person name="Kauserud H."/>
            <person name="Kohler A."/>
            <person name="LaButti K."/>
            <person name="Lapidus A."/>
            <person name="Lavin J.L."/>
            <person name="Lee Y.-H."/>
            <person name="Lindquist E."/>
            <person name="Lilly W."/>
            <person name="Lucas S."/>
            <person name="Morin E."/>
            <person name="Murat C."/>
            <person name="Oguiza J.A."/>
            <person name="Park J."/>
            <person name="Pisabarro A.G."/>
            <person name="Riley R."/>
            <person name="Rosling A."/>
            <person name="Salamov A."/>
            <person name="Schmidt O."/>
            <person name="Schmutz J."/>
            <person name="Skrede I."/>
            <person name="Stenlid J."/>
            <person name="Wiebenga A."/>
            <person name="Xie X."/>
            <person name="Kues U."/>
            <person name="Hibbett D.S."/>
            <person name="Hoffmeister D."/>
            <person name="Hogberg N."/>
            <person name="Martin F."/>
            <person name="Grigoriev I.V."/>
            <person name="Watkinson S.C."/>
        </authorList>
    </citation>
    <scope>NUCLEOTIDE SEQUENCE</scope>
    <source>
        <strain evidence="1">S7.9</strain>
    </source>
</reference>
<gene>
    <name evidence="1" type="ORF">SERLADRAFT_383465</name>
</gene>
<sequence length="62" mass="6853">MNENPRMIVASGTRDAKVLLLLKISRQAKRIPNKAIAIRTASSFATTESTSLRLVTKALRSR</sequence>
<dbReference type="RefSeq" id="XP_007315937.1">
    <property type="nucleotide sequence ID" value="XM_007315875.1"/>
</dbReference>
<dbReference type="AlphaFoldDB" id="F8NM58"/>
<organism>
    <name type="scientific">Serpula lacrymans var. lacrymans (strain S7.9)</name>
    <name type="common">Dry rot fungus</name>
    <dbReference type="NCBI Taxonomy" id="578457"/>
    <lineage>
        <taxon>Eukaryota</taxon>
        <taxon>Fungi</taxon>
        <taxon>Dikarya</taxon>
        <taxon>Basidiomycota</taxon>
        <taxon>Agaricomycotina</taxon>
        <taxon>Agaricomycetes</taxon>
        <taxon>Agaricomycetidae</taxon>
        <taxon>Boletales</taxon>
        <taxon>Coniophorineae</taxon>
        <taxon>Serpulaceae</taxon>
        <taxon>Serpula</taxon>
    </lineage>
</organism>
<dbReference type="GeneID" id="18811051"/>
<accession>F8NM58</accession>
<protein>
    <submittedName>
        <fullName evidence="1">Uncharacterized protein</fullName>
    </submittedName>
</protein>
<dbReference type="EMBL" id="GL945431">
    <property type="protein sequence ID" value="EGO27846.1"/>
    <property type="molecule type" value="Genomic_DNA"/>
</dbReference>
<name>F8NM58_SERL9</name>
<dbReference type="HOGENOM" id="CLU_2905571_0_0_1"/>